<evidence type="ECO:0000256" key="1">
    <source>
        <dbReference type="SAM" id="MobiDB-lite"/>
    </source>
</evidence>
<feature type="compositionally biased region" description="Basic residues" evidence="1">
    <location>
        <begin position="15"/>
        <end position="25"/>
    </location>
</feature>
<organism evidence="2 3">
    <name type="scientific">Blattamonas nauphoetae</name>
    <dbReference type="NCBI Taxonomy" id="2049346"/>
    <lineage>
        <taxon>Eukaryota</taxon>
        <taxon>Metamonada</taxon>
        <taxon>Preaxostyla</taxon>
        <taxon>Oxymonadida</taxon>
        <taxon>Blattamonas</taxon>
    </lineage>
</organism>
<gene>
    <name evidence="2" type="ORF">BLNAU_18785</name>
</gene>
<evidence type="ECO:0000313" key="2">
    <source>
        <dbReference type="EMBL" id="KAK2946264.1"/>
    </source>
</evidence>
<proteinExistence type="predicted"/>
<dbReference type="Proteomes" id="UP001281761">
    <property type="component" value="Unassembled WGS sequence"/>
</dbReference>
<feature type="region of interest" description="Disordered" evidence="1">
    <location>
        <begin position="1"/>
        <end position="55"/>
    </location>
</feature>
<evidence type="ECO:0000313" key="3">
    <source>
        <dbReference type="Proteomes" id="UP001281761"/>
    </source>
</evidence>
<accession>A0ABQ9X3C2</accession>
<sequence>MYKRTKRTNEERRAKSQVRRKRKKTNGREIRQKKKDEERSEAYDDEAKIIPHKRPHEHRPAVLMIETLTMIVAPFPATTKSTDEYHHEERISILLPFTISIFSSLPPSLATKLKDYRPS</sequence>
<comment type="caution">
    <text evidence="2">The sequence shown here is derived from an EMBL/GenBank/DDBJ whole genome shotgun (WGS) entry which is preliminary data.</text>
</comment>
<reference evidence="2 3" key="1">
    <citation type="journal article" date="2022" name="bioRxiv">
        <title>Genomics of Preaxostyla Flagellates Illuminates Evolutionary Transitions and the Path Towards Mitochondrial Loss.</title>
        <authorList>
            <person name="Novak L.V.F."/>
            <person name="Treitli S.C."/>
            <person name="Pyrih J."/>
            <person name="Halakuc P."/>
            <person name="Pipaliya S.V."/>
            <person name="Vacek V."/>
            <person name="Brzon O."/>
            <person name="Soukal P."/>
            <person name="Eme L."/>
            <person name="Dacks J.B."/>
            <person name="Karnkowska A."/>
            <person name="Elias M."/>
            <person name="Hampl V."/>
        </authorList>
    </citation>
    <scope>NUCLEOTIDE SEQUENCE [LARGE SCALE GENOMIC DNA]</scope>
    <source>
        <strain evidence="2">NAU3</strain>
        <tissue evidence="2">Gut</tissue>
    </source>
</reference>
<dbReference type="EMBL" id="JARBJD010000232">
    <property type="protein sequence ID" value="KAK2946264.1"/>
    <property type="molecule type" value="Genomic_DNA"/>
</dbReference>
<name>A0ABQ9X3C2_9EUKA</name>
<protein>
    <submittedName>
        <fullName evidence="2">Uncharacterized protein</fullName>
    </submittedName>
</protein>
<keyword evidence="3" id="KW-1185">Reference proteome</keyword>
<feature type="compositionally biased region" description="Basic and acidic residues" evidence="1">
    <location>
        <begin position="26"/>
        <end position="49"/>
    </location>
</feature>